<keyword evidence="1" id="KW-1133">Transmembrane helix</keyword>
<dbReference type="AlphaFoldDB" id="X1H2Z5"/>
<keyword evidence="1" id="KW-0472">Membrane</keyword>
<name>X1H2Z5_9ZZZZ</name>
<sequence>QDDYSYVDIALRKEIAPPGVNWLPWVAGGVVVLGVGTVAVLAGRKRNRKEVVY</sequence>
<organism evidence="2">
    <name type="scientific">marine sediment metagenome</name>
    <dbReference type="NCBI Taxonomy" id="412755"/>
    <lineage>
        <taxon>unclassified sequences</taxon>
        <taxon>metagenomes</taxon>
        <taxon>ecological metagenomes</taxon>
    </lineage>
</organism>
<feature type="transmembrane region" description="Helical" evidence="1">
    <location>
        <begin position="22"/>
        <end position="43"/>
    </location>
</feature>
<protein>
    <submittedName>
        <fullName evidence="2">Uncharacterized protein</fullName>
    </submittedName>
</protein>
<feature type="non-terminal residue" evidence="2">
    <location>
        <position position="1"/>
    </location>
</feature>
<comment type="caution">
    <text evidence="2">The sequence shown here is derived from an EMBL/GenBank/DDBJ whole genome shotgun (WGS) entry which is preliminary data.</text>
</comment>
<gene>
    <name evidence="2" type="ORF">S03H2_50346</name>
</gene>
<keyword evidence="1" id="KW-0812">Transmembrane</keyword>
<evidence type="ECO:0000313" key="2">
    <source>
        <dbReference type="EMBL" id="GAH64521.1"/>
    </source>
</evidence>
<dbReference type="EMBL" id="BARU01031866">
    <property type="protein sequence ID" value="GAH64521.1"/>
    <property type="molecule type" value="Genomic_DNA"/>
</dbReference>
<accession>X1H2Z5</accession>
<proteinExistence type="predicted"/>
<evidence type="ECO:0000256" key="1">
    <source>
        <dbReference type="SAM" id="Phobius"/>
    </source>
</evidence>
<reference evidence="2" key="1">
    <citation type="journal article" date="2014" name="Front. Microbiol.">
        <title>High frequency of phylogenetically diverse reductive dehalogenase-homologous genes in deep subseafloor sedimentary metagenomes.</title>
        <authorList>
            <person name="Kawai M."/>
            <person name="Futagami T."/>
            <person name="Toyoda A."/>
            <person name="Takaki Y."/>
            <person name="Nishi S."/>
            <person name="Hori S."/>
            <person name="Arai W."/>
            <person name="Tsubouchi T."/>
            <person name="Morono Y."/>
            <person name="Uchiyama I."/>
            <person name="Ito T."/>
            <person name="Fujiyama A."/>
            <person name="Inagaki F."/>
            <person name="Takami H."/>
        </authorList>
    </citation>
    <scope>NUCLEOTIDE SEQUENCE</scope>
    <source>
        <strain evidence="2">Expedition CK06-06</strain>
    </source>
</reference>